<feature type="compositionally biased region" description="Basic and acidic residues" evidence="1">
    <location>
        <begin position="145"/>
        <end position="163"/>
    </location>
</feature>
<evidence type="ECO:0000256" key="1">
    <source>
        <dbReference type="SAM" id="MobiDB-lite"/>
    </source>
</evidence>
<evidence type="ECO:0000313" key="2">
    <source>
        <dbReference type="EMBL" id="KAL1840041.1"/>
    </source>
</evidence>
<proteinExistence type="predicted"/>
<feature type="compositionally biased region" description="Basic and acidic residues" evidence="1">
    <location>
        <begin position="171"/>
        <end position="187"/>
    </location>
</feature>
<protein>
    <submittedName>
        <fullName evidence="2">Uncharacterized protein</fullName>
    </submittedName>
</protein>
<feature type="region of interest" description="Disordered" evidence="1">
    <location>
        <begin position="221"/>
        <end position="240"/>
    </location>
</feature>
<feature type="compositionally biased region" description="Polar residues" evidence="1">
    <location>
        <begin position="113"/>
        <end position="122"/>
    </location>
</feature>
<reference evidence="2 3" key="1">
    <citation type="journal article" date="2024" name="Commun. Biol.">
        <title>Comparative genomic analysis of thermophilic fungi reveals convergent evolutionary adaptations and gene losses.</title>
        <authorList>
            <person name="Steindorff A.S."/>
            <person name="Aguilar-Pontes M.V."/>
            <person name="Robinson A.J."/>
            <person name="Andreopoulos B."/>
            <person name="LaButti K."/>
            <person name="Kuo A."/>
            <person name="Mondo S."/>
            <person name="Riley R."/>
            <person name="Otillar R."/>
            <person name="Haridas S."/>
            <person name="Lipzen A."/>
            <person name="Grimwood J."/>
            <person name="Schmutz J."/>
            <person name="Clum A."/>
            <person name="Reid I.D."/>
            <person name="Moisan M.C."/>
            <person name="Butler G."/>
            <person name="Nguyen T.T.M."/>
            <person name="Dewar K."/>
            <person name="Conant G."/>
            <person name="Drula E."/>
            <person name="Henrissat B."/>
            <person name="Hansel C."/>
            <person name="Singer S."/>
            <person name="Hutchinson M.I."/>
            <person name="de Vries R.P."/>
            <person name="Natvig D.O."/>
            <person name="Powell A.J."/>
            <person name="Tsang A."/>
            <person name="Grigoriev I.V."/>
        </authorList>
    </citation>
    <scope>NUCLEOTIDE SEQUENCE [LARGE SCALE GENOMIC DNA]</scope>
    <source>
        <strain evidence="2 3">CBS 620.91</strain>
    </source>
</reference>
<organism evidence="2 3">
    <name type="scientific">Humicola insolens</name>
    <name type="common">Soft-rot fungus</name>
    <dbReference type="NCBI Taxonomy" id="85995"/>
    <lineage>
        <taxon>Eukaryota</taxon>
        <taxon>Fungi</taxon>
        <taxon>Dikarya</taxon>
        <taxon>Ascomycota</taxon>
        <taxon>Pezizomycotina</taxon>
        <taxon>Sordariomycetes</taxon>
        <taxon>Sordariomycetidae</taxon>
        <taxon>Sordariales</taxon>
        <taxon>Chaetomiaceae</taxon>
        <taxon>Mycothermus</taxon>
    </lineage>
</organism>
<keyword evidence="3" id="KW-1185">Reference proteome</keyword>
<comment type="caution">
    <text evidence="2">The sequence shown here is derived from an EMBL/GenBank/DDBJ whole genome shotgun (WGS) entry which is preliminary data.</text>
</comment>
<name>A0ABR3VF44_HUMIN</name>
<dbReference type="EMBL" id="JAZGSY010000130">
    <property type="protein sequence ID" value="KAL1840041.1"/>
    <property type="molecule type" value="Genomic_DNA"/>
</dbReference>
<feature type="region of interest" description="Disordered" evidence="1">
    <location>
        <begin position="64"/>
        <end position="195"/>
    </location>
</feature>
<dbReference type="Proteomes" id="UP001583172">
    <property type="component" value="Unassembled WGS sequence"/>
</dbReference>
<sequence>MSVESNTCGICKAQPRYSAQYHYTQDTPVVLRPSPAQPLGISCPPREYTRSPFPIIHTTILQSPIPYSKPFSPRHRPTNHPPKQITRIEPTQNRNRPPLPVPVPIERDRHGTQPGTHNSADQSSERLIQRRRKAAESGPGAAVDATHKEEREQRESGHVRGAEQRVGAVRQEGRAEQDHSDVQKGCDEGGEQEGEDRRLFVSGWLAIKHKLSIEINERTRVGGTGKQRTERKHTVTPFPTPPSAAAPAFLLPLGSLPGVAVPVFFPAPAPAPAVPSPPSPPLLPATGKHTSAYATCSAVVTGSVVAISATGSATRARKRARKSAACRAGRACRAARASCVCFVWTGRSGGCCFSSLGGGGDGACGCGGCGDLLDLARAAVAAAPLASVEGMADV</sequence>
<accession>A0ABR3VF44</accession>
<evidence type="ECO:0000313" key="3">
    <source>
        <dbReference type="Proteomes" id="UP001583172"/>
    </source>
</evidence>
<gene>
    <name evidence="2" type="ORF">VTJ49DRAFT_912</name>
</gene>